<dbReference type="Gene3D" id="2.10.60.10">
    <property type="entry name" value="CD59"/>
    <property type="match status" value="1"/>
</dbReference>
<dbReference type="PANTHER" id="PTHR21749:SF6">
    <property type="entry name" value="ACTIVIN_RECP DOMAIN-CONTAINING PROTEIN"/>
    <property type="match status" value="1"/>
</dbReference>
<dbReference type="SUPFAM" id="SSF57302">
    <property type="entry name" value="Snake toxin-like"/>
    <property type="match status" value="1"/>
</dbReference>
<dbReference type="EMBL" id="BTSX01000005">
    <property type="protein sequence ID" value="GMS98914.1"/>
    <property type="molecule type" value="Genomic_DNA"/>
</dbReference>
<feature type="signal peptide" evidence="2">
    <location>
        <begin position="1"/>
        <end position="19"/>
    </location>
</feature>
<organism evidence="3 4">
    <name type="scientific">Pristionchus entomophagus</name>
    <dbReference type="NCBI Taxonomy" id="358040"/>
    <lineage>
        <taxon>Eukaryota</taxon>
        <taxon>Metazoa</taxon>
        <taxon>Ecdysozoa</taxon>
        <taxon>Nematoda</taxon>
        <taxon>Chromadorea</taxon>
        <taxon>Rhabditida</taxon>
        <taxon>Rhabditina</taxon>
        <taxon>Diplogasteromorpha</taxon>
        <taxon>Diplogasteroidea</taxon>
        <taxon>Neodiplogasteridae</taxon>
        <taxon>Pristionchus</taxon>
    </lineage>
</organism>
<keyword evidence="4" id="KW-1185">Reference proteome</keyword>
<evidence type="ECO:0000313" key="3">
    <source>
        <dbReference type="EMBL" id="GMS98914.1"/>
    </source>
</evidence>
<evidence type="ECO:0008006" key="5">
    <source>
        <dbReference type="Google" id="ProtNLM"/>
    </source>
</evidence>
<dbReference type="Proteomes" id="UP001432027">
    <property type="component" value="Unassembled WGS sequence"/>
</dbReference>
<dbReference type="AlphaFoldDB" id="A0AAV5TXE5"/>
<dbReference type="InterPro" id="IPR045860">
    <property type="entry name" value="Snake_toxin-like_sf"/>
</dbReference>
<reference evidence="3" key="1">
    <citation type="submission" date="2023-10" db="EMBL/GenBank/DDBJ databases">
        <title>Genome assembly of Pristionchus species.</title>
        <authorList>
            <person name="Yoshida K."/>
            <person name="Sommer R.J."/>
        </authorList>
    </citation>
    <scope>NUCLEOTIDE SEQUENCE</scope>
    <source>
        <strain evidence="3">RS0144</strain>
    </source>
</reference>
<proteinExistence type="predicted"/>
<protein>
    <recommendedName>
        <fullName evidence="5">Activin types I and II receptor domain-containing protein</fullName>
    </recommendedName>
</protein>
<name>A0AAV5TXE5_9BILA</name>
<gene>
    <name evidence="3" type="ORF">PENTCL1PPCAC_21089</name>
</gene>
<dbReference type="PANTHER" id="PTHR21749">
    <property type="entry name" value="PRION-LIKE- Q/N-RICH -DOMAIN-BEARING PROTEIN PROTEIN 24"/>
    <property type="match status" value="1"/>
</dbReference>
<comment type="caution">
    <text evidence="3">The sequence shown here is derived from an EMBL/GenBank/DDBJ whole genome shotgun (WGS) entry which is preliminary data.</text>
</comment>
<feature type="region of interest" description="Disordered" evidence="1">
    <location>
        <begin position="157"/>
        <end position="188"/>
    </location>
</feature>
<evidence type="ECO:0000256" key="2">
    <source>
        <dbReference type="SAM" id="SignalP"/>
    </source>
</evidence>
<sequence>MSVRLSILLFLYIISATNAIECYMGFKLIAGQQVGEQTIKCDNPGAQCYNATVAEGGGVIDLMKMGCSMWRCMAARDSCISTSIKNIPMKFCCCGTHLCNIDRNSGSLANQRVGGWNAEKPQDGEEGAVMRVLGSDNAERPHYNMTEEEMRSVLEGMNVDEDVDGESSTTVAPSPAEPSLGAEVELEN</sequence>
<accession>A0AAV5TXE5</accession>
<feature type="chain" id="PRO_5043517901" description="Activin types I and II receptor domain-containing protein" evidence="2">
    <location>
        <begin position="20"/>
        <end position="188"/>
    </location>
</feature>
<evidence type="ECO:0000256" key="1">
    <source>
        <dbReference type="SAM" id="MobiDB-lite"/>
    </source>
</evidence>
<keyword evidence="2" id="KW-0732">Signal</keyword>
<evidence type="ECO:0000313" key="4">
    <source>
        <dbReference type="Proteomes" id="UP001432027"/>
    </source>
</evidence>